<dbReference type="FunFam" id="3.30.160.60:FF:002343">
    <property type="entry name" value="Zinc finger protein 33A"/>
    <property type="match status" value="2"/>
</dbReference>
<dbReference type="FunFam" id="3.30.160.60:FF:001289">
    <property type="entry name" value="Zinc finger protein 574"/>
    <property type="match status" value="1"/>
</dbReference>
<evidence type="ECO:0000256" key="4">
    <source>
        <dbReference type="ARBA" id="ARBA00022771"/>
    </source>
</evidence>
<keyword evidence="4 9" id="KW-0863">Zinc-finger</keyword>
<dbReference type="EMBL" id="KF317501">
    <property type="protein sequence ID" value="AHA51433.1"/>
    <property type="molecule type" value="mRNA"/>
</dbReference>
<feature type="domain" description="C2H2-type" evidence="11">
    <location>
        <begin position="256"/>
        <end position="283"/>
    </location>
</feature>
<dbReference type="GO" id="GO:0005634">
    <property type="term" value="C:nucleus"/>
    <property type="evidence" value="ECO:0007669"/>
    <property type="project" value="UniProtKB-SubCell"/>
</dbReference>
<feature type="domain" description="C2H2-type" evidence="11">
    <location>
        <begin position="200"/>
        <end position="227"/>
    </location>
</feature>
<dbReference type="PANTHER" id="PTHR24388">
    <property type="entry name" value="ZINC FINGER PROTEIN"/>
    <property type="match status" value="1"/>
</dbReference>
<dbReference type="Gene3D" id="3.30.160.60">
    <property type="entry name" value="Classic Zinc Finger"/>
    <property type="match status" value="5"/>
</dbReference>
<reference evidence="12" key="1">
    <citation type="journal article" date="2013" name="Science">
        <title>The genome of the ctenophore Mnemiopsis leidyi and its implications for cell type evolution.</title>
        <authorList>
            <consortium name="NISC Comparative Sequencing Program"/>
            <person name="Ryan J.F."/>
            <person name="Pang K."/>
            <person name="Schnitzler C.E."/>
            <person name="Nguyen A.D."/>
            <person name="Moreland R.T."/>
            <person name="Simmons D.K."/>
            <person name="Koch B.J."/>
            <person name="Francis W.R."/>
            <person name="Havlak P."/>
            <person name="Smith S.A."/>
            <person name="Putnam N.H."/>
            <person name="Haddock S.H."/>
            <person name="Dunn C.W."/>
            <person name="Wolfsberg T.G."/>
            <person name="Mullikin J.C."/>
            <person name="Martindale M.Q."/>
            <person name="Baxevanis A.D."/>
        </authorList>
    </citation>
    <scope>NUCLEOTIDE SEQUENCE</scope>
    <source>
        <strain evidence="12">8476</strain>
    </source>
</reference>
<dbReference type="PROSITE" id="PS50157">
    <property type="entry name" value="ZINC_FINGER_C2H2_2"/>
    <property type="match status" value="5"/>
</dbReference>
<name>V9PPZ0_THAIN</name>
<keyword evidence="6" id="KW-0805">Transcription regulation</keyword>
<dbReference type="InterPro" id="IPR050527">
    <property type="entry name" value="Snail/Krueppel_Znf"/>
</dbReference>
<dbReference type="SMART" id="SM00355">
    <property type="entry name" value="ZnF_C2H2"/>
    <property type="match status" value="5"/>
</dbReference>
<dbReference type="Pfam" id="PF00096">
    <property type="entry name" value="zf-C2H2"/>
    <property type="match status" value="5"/>
</dbReference>
<keyword evidence="8" id="KW-0539">Nucleus</keyword>
<evidence type="ECO:0000256" key="8">
    <source>
        <dbReference type="ARBA" id="ARBA00023242"/>
    </source>
</evidence>
<comment type="subcellular location">
    <subcellularLocation>
        <location evidence="1">Nucleus</location>
    </subcellularLocation>
</comment>
<protein>
    <submittedName>
        <fullName evidence="12">Zf-H2C2_2 domain-containing protein</fullName>
    </submittedName>
</protein>
<dbReference type="PANTHER" id="PTHR24388:SF54">
    <property type="entry name" value="PROTEIN ESCARGOT"/>
    <property type="match status" value="1"/>
</dbReference>
<dbReference type="InterPro" id="IPR036236">
    <property type="entry name" value="Znf_C2H2_sf"/>
</dbReference>
<dbReference type="AlphaFoldDB" id="V9PPZ0"/>
<evidence type="ECO:0000256" key="1">
    <source>
        <dbReference type="ARBA" id="ARBA00004123"/>
    </source>
</evidence>
<keyword evidence="7" id="KW-0804">Transcription</keyword>
<feature type="domain" description="C2H2-type" evidence="11">
    <location>
        <begin position="228"/>
        <end position="255"/>
    </location>
</feature>
<dbReference type="FunFam" id="3.30.160.60:FF:000848">
    <property type="entry name" value="Zinc finger protein 35"/>
    <property type="match status" value="1"/>
</dbReference>
<evidence type="ECO:0000256" key="6">
    <source>
        <dbReference type="ARBA" id="ARBA00023015"/>
    </source>
</evidence>
<evidence type="ECO:0000313" key="12">
    <source>
        <dbReference type="EMBL" id="AHA51433.1"/>
    </source>
</evidence>
<evidence type="ECO:0000256" key="3">
    <source>
        <dbReference type="ARBA" id="ARBA00022737"/>
    </source>
</evidence>
<sequence length="375" mass="41728">MIAMESAFSPCFSAYVTSYSNPVHNNYGIPTNSQQQSQPFSPCGLRQSFEKLTSPDVLSKYVGRGGHPASGGPNVGAPPLQAAQGQEMEQPGVWLSDSSWYSRVMSTDNSRYYRQGMEVPPPAHPSSGCMDQLELYRRGIGEAHIPAPPPVSTQHHPGTPPHSCITAQTLPPIPEALPHFSVSQENKSAFKSTTADLKMNLCYLCGKTYARPSTLKTHMRTHSGEKPYKCDTCNKGFSQAANLTAHVRTHTGDKPFRCPVCDRRFSQSSSVTTHMRTHSGERPYKCKVCHKAFSDTSTLTKHIRVHSGEKPYRCTVCHLRFSQSGNLNRHMRTHKEQNGTHQGPYVAKDLSRSVSPYLPDHTRIRDWTKEGPKIY</sequence>
<feature type="region of interest" description="Disordered" evidence="10">
    <location>
        <begin position="60"/>
        <end position="79"/>
    </location>
</feature>
<keyword evidence="5" id="KW-0862">Zinc</keyword>
<dbReference type="GO" id="GO:0000978">
    <property type="term" value="F:RNA polymerase II cis-regulatory region sequence-specific DNA binding"/>
    <property type="evidence" value="ECO:0007669"/>
    <property type="project" value="TreeGrafter"/>
</dbReference>
<dbReference type="FunFam" id="3.30.160.60:FF:000340">
    <property type="entry name" value="zinc finger protein 473 isoform X1"/>
    <property type="match status" value="1"/>
</dbReference>
<evidence type="ECO:0000256" key="5">
    <source>
        <dbReference type="ARBA" id="ARBA00022833"/>
    </source>
</evidence>
<keyword evidence="3" id="KW-0677">Repeat</keyword>
<feature type="domain" description="C2H2-type" evidence="11">
    <location>
        <begin position="284"/>
        <end position="311"/>
    </location>
</feature>
<evidence type="ECO:0000256" key="2">
    <source>
        <dbReference type="ARBA" id="ARBA00022723"/>
    </source>
</evidence>
<evidence type="ECO:0000259" key="11">
    <source>
        <dbReference type="PROSITE" id="PS50157"/>
    </source>
</evidence>
<feature type="domain" description="C2H2-type" evidence="11">
    <location>
        <begin position="312"/>
        <end position="339"/>
    </location>
</feature>
<dbReference type="SUPFAM" id="SSF57667">
    <property type="entry name" value="beta-beta-alpha zinc fingers"/>
    <property type="match status" value="3"/>
</dbReference>
<dbReference type="GO" id="GO:0000981">
    <property type="term" value="F:DNA-binding transcription factor activity, RNA polymerase II-specific"/>
    <property type="evidence" value="ECO:0007669"/>
    <property type="project" value="TreeGrafter"/>
</dbReference>
<keyword evidence="2" id="KW-0479">Metal-binding</keyword>
<evidence type="ECO:0000256" key="9">
    <source>
        <dbReference type="PROSITE-ProRule" id="PRU00042"/>
    </source>
</evidence>
<dbReference type="InterPro" id="IPR013087">
    <property type="entry name" value="Znf_C2H2_type"/>
</dbReference>
<reference evidence="12" key="2">
    <citation type="submission" date="2016-09" db="EMBL/GenBank/DDBJ databases">
        <authorList>
            <person name="Capua I."/>
            <person name="De Benedictis P."/>
            <person name="Joannis T."/>
            <person name="Lombin L.H."/>
            <person name="Cattoli G."/>
        </authorList>
    </citation>
    <scope>NUCLEOTIDE SEQUENCE</scope>
    <source>
        <strain evidence="12">8476</strain>
    </source>
</reference>
<accession>V9PPZ0</accession>
<evidence type="ECO:0000256" key="10">
    <source>
        <dbReference type="SAM" id="MobiDB-lite"/>
    </source>
</evidence>
<dbReference type="GO" id="GO:0008270">
    <property type="term" value="F:zinc ion binding"/>
    <property type="evidence" value="ECO:0007669"/>
    <property type="project" value="UniProtKB-KW"/>
</dbReference>
<dbReference type="PROSITE" id="PS00028">
    <property type="entry name" value="ZINC_FINGER_C2H2_1"/>
    <property type="match status" value="5"/>
</dbReference>
<organism evidence="12">
    <name type="scientific">Thalassocalyce inconstans</name>
    <name type="common">Comb jelly</name>
    <dbReference type="NCBI Taxonomy" id="140487"/>
    <lineage>
        <taxon>Eukaryota</taxon>
        <taxon>Metazoa</taxon>
        <taxon>Ctenophora</taxon>
        <taxon>Tentaculata</taxon>
        <taxon>Thalassocalycida</taxon>
        <taxon>Thalassocalycidae</taxon>
        <taxon>Thalassocalyce</taxon>
    </lineage>
</organism>
<evidence type="ECO:0000256" key="7">
    <source>
        <dbReference type="ARBA" id="ARBA00023163"/>
    </source>
</evidence>
<proteinExistence type="evidence at transcript level"/>